<evidence type="ECO:0008006" key="4">
    <source>
        <dbReference type="Google" id="ProtNLM"/>
    </source>
</evidence>
<comment type="caution">
    <text evidence="2">The sequence shown here is derived from an EMBL/GenBank/DDBJ whole genome shotgun (WGS) entry which is preliminary data.</text>
</comment>
<evidence type="ECO:0000313" key="2">
    <source>
        <dbReference type="EMBL" id="KAL2835105.1"/>
    </source>
</evidence>
<accession>A0ABR4J4X8</accession>
<name>A0ABR4J4X8_9EURO</name>
<proteinExistence type="predicted"/>
<feature type="region of interest" description="Disordered" evidence="1">
    <location>
        <begin position="34"/>
        <end position="112"/>
    </location>
</feature>
<gene>
    <name evidence="2" type="ORF">BDW59DRAFT_3493</name>
</gene>
<feature type="compositionally biased region" description="Low complexity" evidence="1">
    <location>
        <begin position="61"/>
        <end position="90"/>
    </location>
</feature>
<sequence length="410" mass="45914">MEHLHSRIPYAQWRLGVFRRLFIPSVSSDPAFLSRRVHSHGPDDVHENSNTAATSNDKHQPNSSGNETSESTSTITPSSLLPQSPLLTNPKPGVALRHRKKRSPTTDDLSDLRKNPWAMALASPVRQCGVSGTRMPKALLTDWGMVEGPASPVISSQRDNSPNATDKAKGTKLWLLPVSLIKGNLKNPTQGQSDATRPHLQIRIIDRMPVLETLTKWINNSRKSKYTPLSRLIPFRWKPPFGPMTAVEESRLVWRRDMPEYVLRMMRLDVLKQLKSVSDTFKRQDVPNGVWRSIDVQGPPYAEKALIEGLGRMETFDRMECGVVLVLGEGTLDAGAASNIPKLIMLPTLGSKVPAFNLTRLFSQAELEEIRAHDPRFQKFAVFLRPSSQLAIDAVLALWKLQGYIRDGRT</sequence>
<evidence type="ECO:0000256" key="1">
    <source>
        <dbReference type="SAM" id="MobiDB-lite"/>
    </source>
</evidence>
<dbReference type="EMBL" id="JBFXLS010000001">
    <property type="protein sequence ID" value="KAL2835105.1"/>
    <property type="molecule type" value="Genomic_DNA"/>
</dbReference>
<organism evidence="2 3">
    <name type="scientific">Aspergillus cavernicola</name>
    <dbReference type="NCBI Taxonomy" id="176166"/>
    <lineage>
        <taxon>Eukaryota</taxon>
        <taxon>Fungi</taxon>
        <taxon>Dikarya</taxon>
        <taxon>Ascomycota</taxon>
        <taxon>Pezizomycotina</taxon>
        <taxon>Eurotiomycetes</taxon>
        <taxon>Eurotiomycetidae</taxon>
        <taxon>Eurotiales</taxon>
        <taxon>Aspergillaceae</taxon>
        <taxon>Aspergillus</taxon>
        <taxon>Aspergillus subgen. Nidulantes</taxon>
    </lineage>
</organism>
<protein>
    <recommendedName>
        <fullName evidence="4">Required for respiratory growth protein 8, mitochondrial</fullName>
    </recommendedName>
</protein>
<keyword evidence="3" id="KW-1185">Reference proteome</keyword>
<evidence type="ECO:0000313" key="3">
    <source>
        <dbReference type="Proteomes" id="UP001610335"/>
    </source>
</evidence>
<dbReference type="Proteomes" id="UP001610335">
    <property type="component" value="Unassembled WGS sequence"/>
</dbReference>
<reference evidence="2 3" key="1">
    <citation type="submission" date="2024-07" db="EMBL/GenBank/DDBJ databases">
        <title>Section-level genome sequencing and comparative genomics of Aspergillus sections Usti and Cavernicolus.</title>
        <authorList>
            <consortium name="Lawrence Berkeley National Laboratory"/>
            <person name="Nybo J.L."/>
            <person name="Vesth T.C."/>
            <person name="Theobald S."/>
            <person name="Frisvad J.C."/>
            <person name="Larsen T.O."/>
            <person name="Kjaerboelling I."/>
            <person name="Rothschild-Mancinelli K."/>
            <person name="Lyhne E.K."/>
            <person name="Kogle M.E."/>
            <person name="Barry K."/>
            <person name="Clum A."/>
            <person name="Na H."/>
            <person name="Ledsgaard L."/>
            <person name="Lin J."/>
            <person name="Lipzen A."/>
            <person name="Kuo A."/>
            <person name="Riley R."/>
            <person name="Mondo S."/>
            <person name="LaButti K."/>
            <person name="Haridas S."/>
            <person name="Pangalinan J."/>
            <person name="Salamov A.A."/>
            <person name="Simmons B.A."/>
            <person name="Magnuson J.K."/>
            <person name="Chen J."/>
            <person name="Drula E."/>
            <person name="Henrissat B."/>
            <person name="Wiebenga A."/>
            <person name="Lubbers R.J."/>
            <person name="Gomes A.C."/>
            <person name="Makela M.R."/>
            <person name="Stajich J."/>
            <person name="Grigoriev I.V."/>
            <person name="Mortensen U.H."/>
            <person name="De vries R.P."/>
            <person name="Baker S.E."/>
            <person name="Andersen M.R."/>
        </authorList>
    </citation>
    <scope>NUCLEOTIDE SEQUENCE [LARGE SCALE GENOMIC DNA]</scope>
    <source>
        <strain evidence="2 3">CBS 600.67</strain>
    </source>
</reference>